<reference evidence="2" key="1">
    <citation type="submission" date="2021-07" db="EMBL/GenBank/DDBJ databases">
        <title>Pseudohoeflea marina sp. nov. a polyhydroxyalcanoate-producing bacterium.</title>
        <authorList>
            <person name="Zheng W."/>
            <person name="Yu S."/>
            <person name="Huang Y."/>
        </authorList>
    </citation>
    <scope>NUCLEOTIDE SEQUENCE</scope>
    <source>
        <strain evidence="2">DP4N28-3</strain>
    </source>
</reference>
<name>A0ABS6WMR2_9HYPH</name>
<dbReference type="InterPro" id="IPR013154">
    <property type="entry name" value="ADH-like_N"/>
</dbReference>
<dbReference type="RefSeq" id="WP_219201177.1">
    <property type="nucleotide sequence ID" value="NZ_JAHWQX010000002.1"/>
</dbReference>
<keyword evidence="3" id="KW-1185">Reference proteome</keyword>
<organism evidence="2 3">
    <name type="scientific">Pseudohoeflea coraliihabitans</name>
    <dbReference type="NCBI Taxonomy" id="2860393"/>
    <lineage>
        <taxon>Bacteria</taxon>
        <taxon>Pseudomonadati</taxon>
        <taxon>Pseudomonadota</taxon>
        <taxon>Alphaproteobacteria</taxon>
        <taxon>Hyphomicrobiales</taxon>
        <taxon>Rhizobiaceae</taxon>
        <taxon>Pseudohoeflea</taxon>
    </lineage>
</organism>
<dbReference type="InterPro" id="IPR013149">
    <property type="entry name" value="ADH-like_C"/>
</dbReference>
<dbReference type="PANTHER" id="PTHR43677">
    <property type="entry name" value="SHORT-CHAIN DEHYDROGENASE/REDUCTASE"/>
    <property type="match status" value="1"/>
</dbReference>
<gene>
    <name evidence="2" type="ORF">KY465_08150</name>
</gene>
<evidence type="ECO:0000313" key="2">
    <source>
        <dbReference type="EMBL" id="MBW3097249.1"/>
    </source>
</evidence>
<feature type="domain" description="Enoyl reductase (ER)" evidence="1">
    <location>
        <begin position="10"/>
        <end position="326"/>
    </location>
</feature>
<proteinExistence type="predicted"/>
<dbReference type="InterPro" id="IPR051397">
    <property type="entry name" value="Zn-ADH-like_protein"/>
</dbReference>
<evidence type="ECO:0000259" key="1">
    <source>
        <dbReference type="SMART" id="SM00829"/>
    </source>
</evidence>
<protein>
    <submittedName>
        <fullName evidence="2">NADPH:quinone oxidoreductase family protein</fullName>
    </submittedName>
</protein>
<sequence>MKAVVIHDFGPVGSAPVEDIATPEPGRGEVLVRIAAVAANFVDTLVLTGKYQFLPQRPFTPGKLPVGTVEAVGPDVADIKVGDRVLTLAEHGGYAEAISVGADQCILLPDTLSFPDAASMALAYDTAWFALMERARLEKGNTVLVLGATGAVGLAAMQLARAKGCRVLAGISSAKKTDLVRKAGADELIDLSGDNLRDSLREQVHSATDGRGADIIVDALGGDFFDAALRALAWRGRLVVIGFASGRIPEVKANYLLLKNIEVSGLQISDYRKRMPELMRQCFVDIFSLYERGAIAAAPPTIFTLSDYHVALTGLLERRIAGRAVICP</sequence>
<dbReference type="EMBL" id="JAHWQX010000002">
    <property type="protein sequence ID" value="MBW3097249.1"/>
    <property type="molecule type" value="Genomic_DNA"/>
</dbReference>
<dbReference type="Pfam" id="PF00107">
    <property type="entry name" value="ADH_zinc_N"/>
    <property type="match status" value="1"/>
</dbReference>
<evidence type="ECO:0000313" key="3">
    <source>
        <dbReference type="Proteomes" id="UP001430804"/>
    </source>
</evidence>
<dbReference type="Pfam" id="PF08240">
    <property type="entry name" value="ADH_N"/>
    <property type="match status" value="1"/>
</dbReference>
<dbReference type="CDD" id="cd08241">
    <property type="entry name" value="QOR1"/>
    <property type="match status" value="1"/>
</dbReference>
<comment type="caution">
    <text evidence="2">The sequence shown here is derived from an EMBL/GenBank/DDBJ whole genome shotgun (WGS) entry which is preliminary data.</text>
</comment>
<dbReference type="Proteomes" id="UP001430804">
    <property type="component" value="Unassembled WGS sequence"/>
</dbReference>
<dbReference type="InterPro" id="IPR020843">
    <property type="entry name" value="ER"/>
</dbReference>
<dbReference type="PANTHER" id="PTHR43677:SF4">
    <property type="entry name" value="QUINONE OXIDOREDUCTASE-LIKE PROTEIN 2"/>
    <property type="match status" value="1"/>
</dbReference>
<accession>A0ABS6WMR2</accession>
<dbReference type="SMART" id="SM00829">
    <property type="entry name" value="PKS_ER"/>
    <property type="match status" value="1"/>
</dbReference>